<organism evidence="6 7">
    <name type="scientific">Chitinophaga eiseniae</name>
    <dbReference type="NCBI Taxonomy" id="634771"/>
    <lineage>
        <taxon>Bacteria</taxon>
        <taxon>Pseudomonadati</taxon>
        <taxon>Bacteroidota</taxon>
        <taxon>Chitinophagia</taxon>
        <taxon>Chitinophagales</taxon>
        <taxon>Chitinophagaceae</taxon>
        <taxon>Chitinophaga</taxon>
    </lineage>
</organism>
<feature type="domain" description="HTH luxR-type" evidence="5">
    <location>
        <begin position="128"/>
        <end position="182"/>
    </location>
</feature>
<dbReference type="InterPro" id="IPR013249">
    <property type="entry name" value="RNA_pol_sigma70_r4_t2"/>
</dbReference>
<dbReference type="PANTHER" id="PTHR43133">
    <property type="entry name" value="RNA POLYMERASE ECF-TYPE SIGMA FACTO"/>
    <property type="match status" value="1"/>
</dbReference>
<dbReference type="InterPro" id="IPR014327">
    <property type="entry name" value="RNA_pol_sigma70_bacteroid"/>
</dbReference>
<dbReference type="Gene3D" id="1.10.10.10">
    <property type="entry name" value="Winged helix-like DNA-binding domain superfamily/Winged helix DNA-binding domain"/>
    <property type="match status" value="1"/>
</dbReference>
<dbReference type="PANTHER" id="PTHR43133:SF46">
    <property type="entry name" value="RNA POLYMERASE SIGMA-70 FACTOR ECF SUBFAMILY"/>
    <property type="match status" value="1"/>
</dbReference>
<comment type="similarity">
    <text evidence="1">Belongs to the sigma-70 factor family. ECF subfamily.</text>
</comment>
<keyword evidence="4" id="KW-0804">Transcription</keyword>
<keyword evidence="3" id="KW-0731">Sigma factor</keyword>
<protein>
    <submittedName>
        <fullName evidence="6">RNA polymerase sigma-70 factor, ECF subfamily</fullName>
    </submittedName>
</protein>
<dbReference type="NCBIfam" id="TIGR02985">
    <property type="entry name" value="Sig70_bacteroi1"/>
    <property type="match status" value="1"/>
</dbReference>
<evidence type="ECO:0000259" key="5">
    <source>
        <dbReference type="SMART" id="SM00421"/>
    </source>
</evidence>
<dbReference type="InterPro" id="IPR036388">
    <property type="entry name" value="WH-like_DNA-bd_sf"/>
</dbReference>
<evidence type="ECO:0000313" key="7">
    <source>
        <dbReference type="Proteomes" id="UP000190367"/>
    </source>
</evidence>
<evidence type="ECO:0000256" key="3">
    <source>
        <dbReference type="ARBA" id="ARBA00023082"/>
    </source>
</evidence>
<dbReference type="GO" id="GO:0003677">
    <property type="term" value="F:DNA binding"/>
    <property type="evidence" value="ECO:0007669"/>
    <property type="project" value="InterPro"/>
</dbReference>
<dbReference type="GO" id="GO:0016987">
    <property type="term" value="F:sigma factor activity"/>
    <property type="evidence" value="ECO:0007669"/>
    <property type="project" value="UniProtKB-KW"/>
</dbReference>
<evidence type="ECO:0000256" key="2">
    <source>
        <dbReference type="ARBA" id="ARBA00023015"/>
    </source>
</evidence>
<dbReference type="InterPro" id="IPR013325">
    <property type="entry name" value="RNA_pol_sigma_r2"/>
</dbReference>
<dbReference type="Pfam" id="PF08281">
    <property type="entry name" value="Sigma70_r4_2"/>
    <property type="match status" value="1"/>
</dbReference>
<evidence type="ECO:0000256" key="4">
    <source>
        <dbReference type="ARBA" id="ARBA00023163"/>
    </source>
</evidence>
<gene>
    <name evidence="6" type="ORF">SAMN04488128_103900</name>
</gene>
<dbReference type="STRING" id="634771.SAMN04488128_103900"/>
<dbReference type="InterPro" id="IPR000792">
    <property type="entry name" value="Tscrpt_reg_LuxR_C"/>
</dbReference>
<keyword evidence="7" id="KW-1185">Reference proteome</keyword>
<proteinExistence type="inferred from homology"/>
<dbReference type="Gene3D" id="1.10.1740.10">
    <property type="match status" value="1"/>
</dbReference>
<dbReference type="RefSeq" id="WP_078671221.1">
    <property type="nucleotide sequence ID" value="NZ_FUWZ01000003.1"/>
</dbReference>
<dbReference type="Proteomes" id="UP000190367">
    <property type="component" value="Unassembled WGS sequence"/>
</dbReference>
<evidence type="ECO:0000256" key="1">
    <source>
        <dbReference type="ARBA" id="ARBA00010641"/>
    </source>
</evidence>
<dbReference type="InterPro" id="IPR014284">
    <property type="entry name" value="RNA_pol_sigma-70_dom"/>
</dbReference>
<dbReference type="NCBIfam" id="TIGR02937">
    <property type="entry name" value="sigma70-ECF"/>
    <property type="match status" value="1"/>
</dbReference>
<sequence length="185" mass="21716">MPAYHVYEDSELLDFMKSGHEAAFDEIYHRHWHTLYHAAYYLLQEEAPAMDIVQDVFVWFWEHRDHLVLTTLRGYLLMAVRYKVANYFRHQKVRAAFAAETAMQAREEGSLDQVLELKELKAVIAHFTATLPDRCREVFQLSRLEHLSNREIARQLGVSEKTVENQLTIALKKLRVRLGSMSLLL</sequence>
<dbReference type="InterPro" id="IPR013324">
    <property type="entry name" value="RNA_pol_sigma_r3/r4-like"/>
</dbReference>
<dbReference type="InterPro" id="IPR039425">
    <property type="entry name" value="RNA_pol_sigma-70-like"/>
</dbReference>
<dbReference type="SUPFAM" id="SSF88946">
    <property type="entry name" value="Sigma2 domain of RNA polymerase sigma factors"/>
    <property type="match status" value="1"/>
</dbReference>
<dbReference type="CDD" id="cd06171">
    <property type="entry name" value="Sigma70_r4"/>
    <property type="match status" value="1"/>
</dbReference>
<dbReference type="OrthoDB" id="665981at2"/>
<accession>A0A1T4T005</accession>
<dbReference type="AlphaFoldDB" id="A0A1T4T005"/>
<dbReference type="GO" id="GO:0006352">
    <property type="term" value="P:DNA-templated transcription initiation"/>
    <property type="evidence" value="ECO:0007669"/>
    <property type="project" value="InterPro"/>
</dbReference>
<evidence type="ECO:0000313" key="6">
    <source>
        <dbReference type="EMBL" id="SKA33824.1"/>
    </source>
</evidence>
<name>A0A1T4T005_9BACT</name>
<dbReference type="EMBL" id="FUWZ01000003">
    <property type="protein sequence ID" value="SKA33824.1"/>
    <property type="molecule type" value="Genomic_DNA"/>
</dbReference>
<dbReference type="InterPro" id="IPR007627">
    <property type="entry name" value="RNA_pol_sigma70_r2"/>
</dbReference>
<dbReference type="Pfam" id="PF04542">
    <property type="entry name" value="Sigma70_r2"/>
    <property type="match status" value="1"/>
</dbReference>
<keyword evidence="2" id="KW-0805">Transcription regulation</keyword>
<reference evidence="7" key="1">
    <citation type="submission" date="2017-02" db="EMBL/GenBank/DDBJ databases">
        <authorList>
            <person name="Varghese N."/>
            <person name="Submissions S."/>
        </authorList>
    </citation>
    <scope>NUCLEOTIDE SEQUENCE [LARGE SCALE GENOMIC DNA]</scope>
    <source>
        <strain evidence="7">DSM 22224</strain>
    </source>
</reference>
<dbReference type="SMART" id="SM00421">
    <property type="entry name" value="HTH_LUXR"/>
    <property type="match status" value="1"/>
</dbReference>
<dbReference type="SUPFAM" id="SSF88659">
    <property type="entry name" value="Sigma3 and sigma4 domains of RNA polymerase sigma factors"/>
    <property type="match status" value="1"/>
</dbReference>